<comment type="subcellular location">
    <subcellularLocation>
        <location evidence="1">Cell envelope</location>
    </subcellularLocation>
</comment>
<keyword evidence="7" id="KW-1185">Reference proteome</keyword>
<protein>
    <submittedName>
        <fullName evidence="6">MacA family efflux pump subunit</fullName>
    </submittedName>
</protein>
<evidence type="ECO:0000313" key="6">
    <source>
        <dbReference type="EMBL" id="GEO22058.1"/>
    </source>
</evidence>
<dbReference type="Pfam" id="PF25954">
    <property type="entry name" value="Beta-barrel_RND_2"/>
    <property type="match status" value="1"/>
</dbReference>
<feature type="domain" description="YknX-like barrel-sandwich hybrid" evidence="5">
    <location>
        <begin position="55"/>
        <end position="214"/>
    </location>
</feature>
<dbReference type="Proteomes" id="UP000321301">
    <property type="component" value="Unassembled WGS sequence"/>
</dbReference>
<dbReference type="GO" id="GO:0030313">
    <property type="term" value="C:cell envelope"/>
    <property type="evidence" value="ECO:0007669"/>
    <property type="project" value="UniProtKB-SubCell"/>
</dbReference>
<evidence type="ECO:0000259" key="5">
    <source>
        <dbReference type="Pfam" id="PF25984"/>
    </source>
</evidence>
<dbReference type="RefSeq" id="WP_040414873.1">
    <property type="nucleotide sequence ID" value="NZ_BJYV01000012.1"/>
</dbReference>
<dbReference type="PANTHER" id="PTHR32347">
    <property type="entry name" value="EFFLUX SYSTEM COMPONENT YKNX-RELATED"/>
    <property type="match status" value="1"/>
</dbReference>
<reference evidence="6 7" key="1">
    <citation type="submission" date="2019-07" db="EMBL/GenBank/DDBJ databases">
        <title>Whole genome shotgun sequence of Cyclobacterium qasimii NBRC 106168.</title>
        <authorList>
            <person name="Hosoyama A."/>
            <person name="Uohara A."/>
            <person name="Ohji S."/>
            <person name="Ichikawa N."/>
        </authorList>
    </citation>
    <scope>NUCLEOTIDE SEQUENCE [LARGE SCALE GENOMIC DNA]</scope>
    <source>
        <strain evidence="6 7">NBRC 106168</strain>
    </source>
</reference>
<comment type="caution">
    <text evidence="6">The sequence shown here is derived from an EMBL/GenBank/DDBJ whole genome shotgun (WGS) entry which is preliminary data.</text>
</comment>
<dbReference type="PANTHER" id="PTHR32347:SF14">
    <property type="entry name" value="EFFLUX SYSTEM COMPONENT YKNX-RELATED"/>
    <property type="match status" value="1"/>
</dbReference>
<dbReference type="Gene3D" id="2.40.30.170">
    <property type="match status" value="1"/>
</dbReference>
<name>A0A512CCW8_9BACT</name>
<dbReference type="AlphaFoldDB" id="A0A512CCW8"/>
<dbReference type="EMBL" id="BJYV01000012">
    <property type="protein sequence ID" value="GEO22058.1"/>
    <property type="molecule type" value="Genomic_DNA"/>
</dbReference>
<feature type="domain" description="CusB-like beta-barrel" evidence="4">
    <location>
        <begin position="232"/>
        <end position="302"/>
    </location>
</feature>
<evidence type="ECO:0000256" key="1">
    <source>
        <dbReference type="ARBA" id="ARBA00004196"/>
    </source>
</evidence>
<evidence type="ECO:0000256" key="2">
    <source>
        <dbReference type="ARBA" id="ARBA00023054"/>
    </source>
</evidence>
<dbReference type="Pfam" id="PF25984">
    <property type="entry name" value="BSH_YknX"/>
    <property type="match status" value="1"/>
</dbReference>
<organism evidence="6 7">
    <name type="scientific">Cyclobacterium qasimii</name>
    <dbReference type="NCBI Taxonomy" id="1350429"/>
    <lineage>
        <taxon>Bacteria</taxon>
        <taxon>Pseudomonadati</taxon>
        <taxon>Bacteroidota</taxon>
        <taxon>Cytophagia</taxon>
        <taxon>Cytophagales</taxon>
        <taxon>Cyclobacteriaceae</taxon>
        <taxon>Cyclobacterium</taxon>
    </lineage>
</organism>
<sequence length="360" mass="40085">MSNSFLVLTLVIISTLLSCSSENESITPQIKDITESVYASGFIKSKNQYEVFGKSSGIIEKIFVTEGMQVKKGDPIFQLDNENSKIATENARLASAAADYSLNKDKLLDAEKAILLAEKKLANDSLIFQRQKNLWDKSIGTRIDLEQKELNFENSKQSLASARTNYAELKRQVKLSSDQSKNNLEIAKILEGDFIVRSEVDGVVYKINKEVGDLINGSVAAAVIGAADFIIELNIDEFDIVKIKKGQQAFIRMDSYKSEVFEAKIIAIDPMMNIRTRSFQAEAVFTKNPAELFPNLTVEANILIHTQQNALTIPRNYLVNDTTVMLEGGALQKVDVGLMDYDLVEIKAGINENTRLELPE</sequence>
<dbReference type="Gene3D" id="2.40.50.100">
    <property type="match status" value="1"/>
</dbReference>
<keyword evidence="2 3" id="KW-0175">Coiled coil</keyword>
<dbReference type="SUPFAM" id="SSF111369">
    <property type="entry name" value="HlyD-like secretion proteins"/>
    <property type="match status" value="1"/>
</dbReference>
<proteinExistence type="predicted"/>
<gene>
    <name evidence="6" type="ORF">CQA01_25920</name>
</gene>
<evidence type="ECO:0000259" key="4">
    <source>
        <dbReference type="Pfam" id="PF25954"/>
    </source>
</evidence>
<accession>A0A512CCW8</accession>
<evidence type="ECO:0000313" key="7">
    <source>
        <dbReference type="Proteomes" id="UP000321301"/>
    </source>
</evidence>
<dbReference type="InterPro" id="IPR058792">
    <property type="entry name" value="Beta-barrel_RND_2"/>
</dbReference>
<dbReference type="InterPro" id="IPR050465">
    <property type="entry name" value="UPF0194_transport"/>
</dbReference>
<evidence type="ECO:0000256" key="3">
    <source>
        <dbReference type="SAM" id="Coils"/>
    </source>
</evidence>
<dbReference type="InterPro" id="IPR058639">
    <property type="entry name" value="BSH_YknX-like"/>
</dbReference>
<feature type="coiled-coil region" evidence="3">
    <location>
        <begin position="145"/>
        <end position="179"/>
    </location>
</feature>